<dbReference type="AlphaFoldDB" id="A0A437RF01"/>
<name>A0A437RF01_9BURK</name>
<sequence length="125" mass="13348">MNDHPAPISLGGLAAALISLLGPLAGEYLTIVFCSFVGAMWSLSGRETNAAAPRFDGARFMLRMILTAVVFSSSAAWLIERYSGWPAHHVLAGVAFFIAFVGDRWRPLAGDIVAAFRRKLGGNAP</sequence>
<feature type="transmembrane region" description="Helical" evidence="1">
    <location>
        <begin position="85"/>
        <end position="102"/>
    </location>
</feature>
<keyword evidence="1" id="KW-0472">Membrane</keyword>
<protein>
    <submittedName>
        <fullName evidence="2">Uncharacterized protein</fullName>
    </submittedName>
</protein>
<keyword evidence="3" id="KW-1185">Reference proteome</keyword>
<feature type="transmembrane region" description="Helical" evidence="1">
    <location>
        <begin position="60"/>
        <end position="79"/>
    </location>
</feature>
<dbReference type="RefSeq" id="WP_128229433.1">
    <property type="nucleotide sequence ID" value="NZ_SACR01000004.1"/>
</dbReference>
<proteinExistence type="predicted"/>
<reference evidence="2 3" key="1">
    <citation type="submission" date="2019-01" db="EMBL/GenBank/DDBJ databases">
        <authorList>
            <person name="Chen W.-M."/>
        </authorList>
    </citation>
    <scope>NUCLEOTIDE SEQUENCE [LARGE SCALE GENOMIC DNA]</scope>
    <source>
        <strain evidence="2 3">KYPY4</strain>
    </source>
</reference>
<dbReference type="EMBL" id="SACR01000004">
    <property type="protein sequence ID" value="RVU45335.1"/>
    <property type="molecule type" value="Genomic_DNA"/>
</dbReference>
<accession>A0A437RF01</accession>
<organism evidence="2 3">
    <name type="scientific">Rubrivivax rivuli</name>
    <dbReference type="NCBI Taxonomy" id="1862385"/>
    <lineage>
        <taxon>Bacteria</taxon>
        <taxon>Pseudomonadati</taxon>
        <taxon>Pseudomonadota</taxon>
        <taxon>Betaproteobacteria</taxon>
        <taxon>Burkholderiales</taxon>
        <taxon>Sphaerotilaceae</taxon>
        <taxon>Rubrivivax</taxon>
    </lineage>
</organism>
<comment type="caution">
    <text evidence="2">The sequence shown here is derived from an EMBL/GenBank/DDBJ whole genome shotgun (WGS) entry which is preliminary data.</text>
</comment>
<gene>
    <name evidence="2" type="ORF">EOE66_14505</name>
</gene>
<evidence type="ECO:0000256" key="1">
    <source>
        <dbReference type="SAM" id="Phobius"/>
    </source>
</evidence>
<keyword evidence="1" id="KW-0812">Transmembrane</keyword>
<dbReference type="Proteomes" id="UP000285575">
    <property type="component" value="Unassembled WGS sequence"/>
</dbReference>
<evidence type="ECO:0000313" key="3">
    <source>
        <dbReference type="Proteomes" id="UP000285575"/>
    </source>
</evidence>
<evidence type="ECO:0000313" key="2">
    <source>
        <dbReference type="EMBL" id="RVU45335.1"/>
    </source>
</evidence>
<feature type="transmembrane region" description="Helical" evidence="1">
    <location>
        <begin position="12"/>
        <end position="39"/>
    </location>
</feature>
<keyword evidence="1" id="KW-1133">Transmembrane helix</keyword>